<evidence type="ECO:0000313" key="7">
    <source>
        <dbReference type="EMBL" id="AOA59051.1"/>
    </source>
</evidence>
<dbReference type="OrthoDB" id="9808770at2"/>
<evidence type="ECO:0000256" key="1">
    <source>
        <dbReference type="ARBA" id="ARBA00005384"/>
    </source>
</evidence>
<dbReference type="Gene3D" id="3.40.640.10">
    <property type="entry name" value="Type I PLP-dependent aspartate aminotransferase-like (Major domain)"/>
    <property type="match status" value="1"/>
</dbReference>
<dbReference type="InterPro" id="IPR036388">
    <property type="entry name" value="WH-like_DNA-bd_sf"/>
</dbReference>
<proteinExistence type="inferred from homology"/>
<reference evidence="7 8" key="1">
    <citation type="submission" date="2016-08" db="EMBL/GenBank/DDBJ databases">
        <authorList>
            <person name="Seilhamer J.J."/>
        </authorList>
    </citation>
    <scope>NUCLEOTIDE SEQUENCE [LARGE SCALE GENOMIC DNA]</scope>
    <source>
        <strain evidence="7 8">BRTC-1</strain>
    </source>
</reference>
<dbReference type="InterPro" id="IPR000524">
    <property type="entry name" value="Tscrpt_reg_HTH_GntR"/>
</dbReference>
<protein>
    <submittedName>
        <fullName evidence="7">GntR family transcriptional regulator</fullName>
    </submittedName>
</protein>
<comment type="similarity">
    <text evidence="1">In the C-terminal section; belongs to the class-I pyridoxal-phosphate-dependent aminotransferase family.</text>
</comment>
<evidence type="ECO:0000256" key="3">
    <source>
        <dbReference type="ARBA" id="ARBA00023015"/>
    </source>
</evidence>
<dbReference type="InterPro" id="IPR051446">
    <property type="entry name" value="HTH_trans_reg/aminotransferase"/>
</dbReference>
<dbReference type="InterPro" id="IPR015424">
    <property type="entry name" value="PyrdxlP-dep_Trfase"/>
</dbReference>
<dbReference type="PROSITE" id="PS50949">
    <property type="entry name" value="HTH_GNTR"/>
    <property type="match status" value="1"/>
</dbReference>
<name>A0A1B2M1M1_9GAMM</name>
<organism evidence="7 8">
    <name type="scientific">Acinetobacter larvae</name>
    <dbReference type="NCBI Taxonomy" id="1789224"/>
    <lineage>
        <taxon>Bacteria</taxon>
        <taxon>Pseudomonadati</taxon>
        <taxon>Pseudomonadota</taxon>
        <taxon>Gammaproteobacteria</taxon>
        <taxon>Moraxellales</taxon>
        <taxon>Moraxellaceae</taxon>
        <taxon>Acinetobacter</taxon>
    </lineage>
</organism>
<keyword evidence="3" id="KW-0805">Transcription regulation</keyword>
<evidence type="ECO:0000256" key="5">
    <source>
        <dbReference type="ARBA" id="ARBA00023163"/>
    </source>
</evidence>
<dbReference type="Pfam" id="PF00155">
    <property type="entry name" value="Aminotran_1_2"/>
    <property type="match status" value="1"/>
</dbReference>
<dbReference type="AlphaFoldDB" id="A0A1B2M1M1"/>
<dbReference type="PRINTS" id="PR00035">
    <property type="entry name" value="HTHGNTR"/>
</dbReference>
<dbReference type="GO" id="GO:0003677">
    <property type="term" value="F:DNA binding"/>
    <property type="evidence" value="ECO:0007669"/>
    <property type="project" value="UniProtKB-KW"/>
</dbReference>
<dbReference type="SMART" id="SM00345">
    <property type="entry name" value="HTH_GNTR"/>
    <property type="match status" value="1"/>
</dbReference>
<keyword evidence="4" id="KW-0238">DNA-binding</keyword>
<feature type="domain" description="HTH gntR-type" evidence="6">
    <location>
        <begin position="16"/>
        <end position="84"/>
    </location>
</feature>
<dbReference type="Gene3D" id="1.10.10.10">
    <property type="entry name" value="Winged helix-like DNA-binding domain superfamily/Winged helix DNA-binding domain"/>
    <property type="match status" value="1"/>
</dbReference>
<dbReference type="PANTHER" id="PTHR46577">
    <property type="entry name" value="HTH-TYPE TRANSCRIPTIONAL REGULATORY PROTEIN GABR"/>
    <property type="match status" value="1"/>
</dbReference>
<dbReference type="SUPFAM" id="SSF46785">
    <property type="entry name" value="Winged helix' DNA-binding domain"/>
    <property type="match status" value="1"/>
</dbReference>
<dbReference type="InterPro" id="IPR015421">
    <property type="entry name" value="PyrdxlP-dep_Trfase_major"/>
</dbReference>
<dbReference type="GO" id="GO:0030170">
    <property type="term" value="F:pyridoxal phosphate binding"/>
    <property type="evidence" value="ECO:0007669"/>
    <property type="project" value="InterPro"/>
</dbReference>
<gene>
    <name evidence="7" type="ORF">BFG52_12290</name>
</gene>
<dbReference type="STRING" id="1789224.BFG52_12290"/>
<evidence type="ECO:0000259" key="6">
    <source>
        <dbReference type="PROSITE" id="PS50949"/>
    </source>
</evidence>
<dbReference type="EMBL" id="CP016895">
    <property type="protein sequence ID" value="AOA59051.1"/>
    <property type="molecule type" value="Genomic_DNA"/>
</dbReference>
<dbReference type="CDD" id="cd07377">
    <property type="entry name" value="WHTH_GntR"/>
    <property type="match status" value="1"/>
</dbReference>
<accession>A0A1B2M1M1</accession>
<dbReference type="PANTHER" id="PTHR46577:SF1">
    <property type="entry name" value="HTH-TYPE TRANSCRIPTIONAL REGULATORY PROTEIN GABR"/>
    <property type="match status" value="1"/>
</dbReference>
<keyword evidence="5" id="KW-0804">Transcription</keyword>
<dbReference type="InterPro" id="IPR004839">
    <property type="entry name" value="Aminotransferase_I/II_large"/>
</dbReference>
<dbReference type="GO" id="GO:0003700">
    <property type="term" value="F:DNA-binding transcription factor activity"/>
    <property type="evidence" value="ECO:0007669"/>
    <property type="project" value="InterPro"/>
</dbReference>
<evidence type="ECO:0000313" key="8">
    <source>
        <dbReference type="Proteomes" id="UP000093391"/>
    </source>
</evidence>
<sequence>MKANKALFANILLQDGKIKQQLYQALKDMILTGQLAPNTQLPSSRALAEMMAISRNSVLAALERLMDEGYLLTRASSGTYVSAHIPDDLIHSQQNSISRTSTIAHSTQLNPNTAQLLALWHKNVPLNSQGQLLSIGVGCTDIFPHKLWGRLLGRSWRQFSQNSKQAQDPMGLLQLRQALADYVQTTRGVHCSAAQIMIVNGTQQAMNIAAQALLQSGDAVCLDEPGYDGALAAFQAVGATVHPIPCQSDGVDIAYAIKNHPEARLIFTAPSHQFPLGGTLSLNKRMRLLDWAAQQQAWIFEDDYNSEFRYKARPIQALQGLDQQQRVIYAGSFSKMMFPGFRLGFLIIPTALIETFLVTKYYTNTSSAYLEQATMAYFIAEGHYARHVRRVRQACYQRQQTMIQAITQYLPDDFIVEPADAGIHLLCWLPDRIDLAALLLRCQQAGLGIQPLSRYCQLKTPRSAILLGFAAHSPEQIIASIQCLARLVEKGS</sequence>
<dbReference type="SUPFAM" id="SSF53383">
    <property type="entry name" value="PLP-dependent transferases"/>
    <property type="match status" value="1"/>
</dbReference>
<dbReference type="CDD" id="cd00609">
    <property type="entry name" value="AAT_like"/>
    <property type="match status" value="1"/>
</dbReference>
<evidence type="ECO:0000256" key="4">
    <source>
        <dbReference type="ARBA" id="ARBA00023125"/>
    </source>
</evidence>
<keyword evidence="8" id="KW-1185">Reference proteome</keyword>
<dbReference type="RefSeq" id="WP_067556669.1">
    <property type="nucleotide sequence ID" value="NZ_CP016895.1"/>
</dbReference>
<evidence type="ECO:0000256" key="2">
    <source>
        <dbReference type="ARBA" id="ARBA00022898"/>
    </source>
</evidence>
<dbReference type="Pfam" id="PF00392">
    <property type="entry name" value="GntR"/>
    <property type="match status" value="1"/>
</dbReference>
<dbReference type="Proteomes" id="UP000093391">
    <property type="component" value="Chromosome"/>
</dbReference>
<dbReference type="KEGG" id="ala:BFG52_12290"/>
<keyword evidence="2" id="KW-0663">Pyridoxal phosphate</keyword>
<dbReference type="InterPro" id="IPR036390">
    <property type="entry name" value="WH_DNA-bd_sf"/>
</dbReference>